<keyword evidence="3" id="KW-0804">Transcription</keyword>
<dbReference type="PANTHER" id="PTHR43537">
    <property type="entry name" value="TRANSCRIPTIONAL REGULATOR, GNTR FAMILY"/>
    <property type="match status" value="1"/>
</dbReference>
<dbReference type="RefSeq" id="WP_155614399.1">
    <property type="nucleotide sequence ID" value="NZ_WNZX01000005.1"/>
</dbReference>
<dbReference type="SMART" id="SM00345">
    <property type="entry name" value="HTH_GNTR"/>
    <property type="match status" value="1"/>
</dbReference>
<evidence type="ECO:0000313" key="5">
    <source>
        <dbReference type="EMBL" id="MUG70606.1"/>
    </source>
</evidence>
<keyword evidence="1" id="KW-0805">Transcription regulation</keyword>
<dbReference type="EMBL" id="WNZX01000005">
    <property type="protein sequence ID" value="MUG70606.1"/>
    <property type="molecule type" value="Genomic_DNA"/>
</dbReference>
<reference evidence="5 6" key="1">
    <citation type="submission" date="2019-11" db="EMBL/GenBank/DDBJ databases">
        <title>Draft genome sequences of five Paenibacillus species of dairy origin.</title>
        <authorList>
            <person name="Olajide A.M."/>
            <person name="Chen S."/>
            <person name="Lapointe G."/>
        </authorList>
    </citation>
    <scope>NUCLEOTIDE SEQUENCE [LARGE SCALE GENOMIC DNA]</scope>
    <source>
        <strain evidence="5 6">2CS3</strain>
    </source>
</reference>
<dbReference type="SUPFAM" id="SSF46785">
    <property type="entry name" value="Winged helix' DNA-binding domain"/>
    <property type="match status" value="1"/>
</dbReference>
<dbReference type="InterPro" id="IPR008920">
    <property type="entry name" value="TF_FadR/GntR_C"/>
</dbReference>
<evidence type="ECO:0000256" key="1">
    <source>
        <dbReference type="ARBA" id="ARBA00023015"/>
    </source>
</evidence>
<evidence type="ECO:0000256" key="2">
    <source>
        <dbReference type="ARBA" id="ARBA00023125"/>
    </source>
</evidence>
<dbReference type="Gene3D" id="1.10.10.10">
    <property type="entry name" value="Winged helix-like DNA-binding domain superfamily/Winged helix DNA-binding domain"/>
    <property type="match status" value="1"/>
</dbReference>
<dbReference type="SMART" id="SM00895">
    <property type="entry name" value="FCD"/>
    <property type="match status" value="1"/>
</dbReference>
<evidence type="ECO:0000259" key="4">
    <source>
        <dbReference type="PROSITE" id="PS50949"/>
    </source>
</evidence>
<accession>A0A7X2ZAL7</accession>
<evidence type="ECO:0000313" key="6">
    <source>
        <dbReference type="Proteomes" id="UP000450917"/>
    </source>
</evidence>
<dbReference type="Proteomes" id="UP000450917">
    <property type="component" value="Unassembled WGS sequence"/>
</dbReference>
<keyword evidence="2" id="KW-0238">DNA-binding</keyword>
<gene>
    <name evidence="5" type="ORF">GNP93_07920</name>
</gene>
<evidence type="ECO:0000256" key="3">
    <source>
        <dbReference type="ARBA" id="ARBA00023163"/>
    </source>
</evidence>
<dbReference type="InterPro" id="IPR036388">
    <property type="entry name" value="WH-like_DNA-bd_sf"/>
</dbReference>
<dbReference type="PANTHER" id="PTHR43537:SF24">
    <property type="entry name" value="GLUCONATE OPERON TRANSCRIPTIONAL REPRESSOR"/>
    <property type="match status" value="1"/>
</dbReference>
<organism evidence="5 6">
    <name type="scientific">Paenibacillus validus</name>
    <dbReference type="NCBI Taxonomy" id="44253"/>
    <lineage>
        <taxon>Bacteria</taxon>
        <taxon>Bacillati</taxon>
        <taxon>Bacillota</taxon>
        <taxon>Bacilli</taxon>
        <taxon>Bacillales</taxon>
        <taxon>Paenibacillaceae</taxon>
        <taxon>Paenibacillus</taxon>
    </lineage>
</organism>
<dbReference type="PROSITE" id="PS50949">
    <property type="entry name" value="HTH_GNTR"/>
    <property type="match status" value="1"/>
</dbReference>
<keyword evidence="6" id="KW-1185">Reference proteome</keyword>
<feature type="domain" description="HTH gntR-type" evidence="4">
    <location>
        <begin position="1"/>
        <end position="67"/>
    </location>
</feature>
<protein>
    <submittedName>
        <fullName evidence="5">FCD domain-containing protein</fullName>
    </submittedName>
</protein>
<sequence>MKREEAYLYMRDRIIDRTWDVGKSISVNDVCAMLGMSRTPVQEALTRLEQQGYVSITPQVGAFVRRPASEEVFERLLTRAALEAVTAEWAALRITAKQLDAIEAILGQMELSGLTSHEYANLNREFHRTIHLASGLSYVQRLVEQHWDYLEYAAETDQLFMDGQIKRSLAEHRMIFHGLKDGNGALTKQLMENHMVRVAHHLKRQNELTENIDNS</sequence>
<dbReference type="Gene3D" id="1.20.120.530">
    <property type="entry name" value="GntR ligand-binding domain-like"/>
    <property type="match status" value="1"/>
</dbReference>
<dbReference type="SUPFAM" id="SSF48008">
    <property type="entry name" value="GntR ligand-binding domain-like"/>
    <property type="match status" value="1"/>
</dbReference>
<dbReference type="InterPro" id="IPR036390">
    <property type="entry name" value="WH_DNA-bd_sf"/>
</dbReference>
<dbReference type="Pfam" id="PF07729">
    <property type="entry name" value="FCD"/>
    <property type="match status" value="1"/>
</dbReference>
<proteinExistence type="predicted"/>
<dbReference type="GO" id="GO:0003700">
    <property type="term" value="F:DNA-binding transcription factor activity"/>
    <property type="evidence" value="ECO:0007669"/>
    <property type="project" value="InterPro"/>
</dbReference>
<name>A0A7X2ZAL7_9BACL</name>
<dbReference type="GO" id="GO:0003677">
    <property type="term" value="F:DNA binding"/>
    <property type="evidence" value="ECO:0007669"/>
    <property type="project" value="UniProtKB-KW"/>
</dbReference>
<dbReference type="InterPro" id="IPR000524">
    <property type="entry name" value="Tscrpt_reg_HTH_GntR"/>
</dbReference>
<dbReference type="AlphaFoldDB" id="A0A7X2ZAL7"/>
<dbReference type="CDD" id="cd07377">
    <property type="entry name" value="WHTH_GntR"/>
    <property type="match status" value="1"/>
</dbReference>
<comment type="caution">
    <text evidence="5">The sequence shown here is derived from an EMBL/GenBank/DDBJ whole genome shotgun (WGS) entry which is preliminary data.</text>
</comment>
<dbReference type="InterPro" id="IPR011711">
    <property type="entry name" value="GntR_C"/>
</dbReference>
<dbReference type="Pfam" id="PF00392">
    <property type="entry name" value="GntR"/>
    <property type="match status" value="1"/>
</dbReference>